<evidence type="ECO:0000313" key="4">
    <source>
        <dbReference type="Proteomes" id="UP000191672"/>
    </source>
</evidence>
<name>A0A1V6QLB4_9EURO</name>
<keyword evidence="1" id="KW-0472">Membrane</keyword>
<dbReference type="STRING" id="416450.A0A1V6QLB4"/>
<dbReference type="InterPro" id="IPR049326">
    <property type="entry name" value="Rhodopsin_dom_fungi"/>
</dbReference>
<proteinExistence type="predicted"/>
<accession>A0A1V6QLB4</accession>
<keyword evidence="1" id="KW-0812">Transmembrane</keyword>
<organism evidence="3 4">
    <name type="scientific">Penicillium antarcticum</name>
    <dbReference type="NCBI Taxonomy" id="416450"/>
    <lineage>
        <taxon>Eukaryota</taxon>
        <taxon>Fungi</taxon>
        <taxon>Dikarya</taxon>
        <taxon>Ascomycota</taxon>
        <taxon>Pezizomycotina</taxon>
        <taxon>Eurotiomycetes</taxon>
        <taxon>Eurotiomycetidae</taxon>
        <taxon>Eurotiales</taxon>
        <taxon>Aspergillaceae</taxon>
        <taxon>Penicillium</taxon>
    </lineage>
</organism>
<sequence length="118" mass="13525">MGVGLICTYGVATCIVYSAFHEIWIGVSIWSLPAEERLNITLSNWILTKFWPFAQMFIKVSIVILLRKLLGAVIWFRRAATCIIIFIILWALTAVISLYLQYIANTPAKELSHFQYNL</sequence>
<gene>
    <name evidence="3" type="ORF">PENANT_c002G02432</name>
</gene>
<dbReference type="Pfam" id="PF20684">
    <property type="entry name" value="Fung_rhodopsin"/>
    <property type="match status" value="1"/>
</dbReference>
<reference evidence="4" key="1">
    <citation type="journal article" date="2017" name="Nat. Microbiol.">
        <title>Global analysis of biosynthetic gene clusters reveals vast potential of secondary metabolite production in Penicillium species.</title>
        <authorList>
            <person name="Nielsen J.C."/>
            <person name="Grijseels S."/>
            <person name="Prigent S."/>
            <person name="Ji B."/>
            <person name="Dainat J."/>
            <person name="Nielsen K.F."/>
            <person name="Frisvad J.C."/>
            <person name="Workman M."/>
            <person name="Nielsen J."/>
        </authorList>
    </citation>
    <scope>NUCLEOTIDE SEQUENCE [LARGE SCALE GENOMIC DNA]</scope>
    <source>
        <strain evidence="4">IBT 31811</strain>
    </source>
</reference>
<keyword evidence="4" id="KW-1185">Reference proteome</keyword>
<feature type="domain" description="Rhodopsin" evidence="2">
    <location>
        <begin position="6"/>
        <end position="101"/>
    </location>
</feature>
<feature type="transmembrane region" description="Helical" evidence="1">
    <location>
        <begin position="7"/>
        <end position="30"/>
    </location>
</feature>
<dbReference type="AlphaFoldDB" id="A0A1V6QLB4"/>
<evidence type="ECO:0000259" key="2">
    <source>
        <dbReference type="Pfam" id="PF20684"/>
    </source>
</evidence>
<protein>
    <recommendedName>
        <fullName evidence="2">Rhodopsin domain-containing protein</fullName>
    </recommendedName>
</protein>
<dbReference type="EMBL" id="MDYN01000002">
    <property type="protein sequence ID" value="OQD90014.1"/>
    <property type="molecule type" value="Genomic_DNA"/>
</dbReference>
<feature type="transmembrane region" description="Helical" evidence="1">
    <location>
        <begin position="82"/>
        <end position="104"/>
    </location>
</feature>
<dbReference type="Proteomes" id="UP000191672">
    <property type="component" value="Unassembled WGS sequence"/>
</dbReference>
<evidence type="ECO:0000313" key="3">
    <source>
        <dbReference type="EMBL" id="OQD90014.1"/>
    </source>
</evidence>
<keyword evidence="1" id="KW-1133">Transmembrane helix</keyword>
<feature type="transmembrane region" description="Helical" evidence="1">
    <location>
        <begin position="50"/>
        <end position="70"/>
    </location>
</feature>
<evidence type="ECO:0000256" key="1">
    <source>
        <dbReference type="SAM" id="Phobius"/>
    </source>
</evidence>
<comment type="caution">
    <text evidence="3">The sequence shown here is derived from an EMBL/GenBank/DDBJ whole genome shotgun (WGS) entry which is preliminary data.</text>
</comment>